<dbReference type="EMBL" id="JARKNE010000008">
    <property type="protein sequence ID" value="KAK5811296.1"/>
    <property type="molecule type" value="Genomic_DNA"/>
</dbReference>
<evidence type="ECO:0000313" key="2">
    <source>
        <dbReference type="Proteomes" id="UP001358586"/>
    </source>
</evidence>
<evidence type="ECO:0008006" key="3">
    <source>
        <dbReference type="Google" id="ProtNLM"/>
    </source>
</evidence>
<reference evidence="1 2" key="1">
    <citation type="submission" date="2023-03" db="EMBL/GenBank/DDBJ databases">
        <title>WGS of Gossypium arboreum.</title>
        <authorList>
            <person name="Yu D."/>
        </authorList>
    </citation>
    <scope>NUCLEOTIDE SEQUENCE [LARGE SCALE GENOMIC DNA]</scope>
    <source>
        <tissue evidence="1">Leaf</tissue>
    </source>
</reference>
<organism evidence="1 2">
    <name type="scientific">Gossypium arboreum</name>
    <name type="common">Tree cotton</name>
    <name type="synonym">Gossypium nanking</name>
    <dbReference type="NCBI Taxonomy" id="29729"/>
    <lineage>
        <taxon>Eukaryota</taxon>
        <taxon>Viridiplantae</taxon>
        <taxon>Streptophyta</taxon>
        <taxon>Embryophyta</taxon>
        <taxon>Tracheophyta</taxon>
        <taxon>Spermatophyta</taxon>
        <taxon>Magnoliopsida</taxon>
        <taxon>eudicotyledons</taxon>
        <taxon>Gunneridae</taxon>
        <taxon>Pentapetalae</taxon>
        <taxon>rosids</taxon>
        <taxon>malvids</taxon>
        <taxon>Malvales</taxon>
        <taxon>Malvaceae</taxon>
        <taxon>Malvoideae</taxon>
        <taxon>Gossypium</taxon>
    </lineage>
</organism>
<dbReference type="Proteomes" id="UP001358586">
    <property type="component" value="Chromosome 8"/>
</dbReference>
<keyword evidence="2" id="KW-1185">Reference proteome</keyword>
<gene>
    <name evidence="1" type="ORF">PVK06_026625</name>
</gene>
<evidence type="ECO:0000313" key="1">
    <source>
        <dbReference type="EMBL" id="KAK5811296.1"/>
    </source>
</evidence>
<proteinExistence type="predicted"/>
<comment type="caution">
    <text evidence="1">The sequence shown here is derived from an EMBL/GenBank/DDBJ whole genome shotgun (WGS) entry which is preliminary data.</text>
</comment>
<accession>A0ABR0NY50</accession>
<sequence length="90" mass="10428">MDIDLTLREEQHAPLTAESTLNVMRDFERPRVSLTKLRNVFAKNDKVEMTPVMTSLMSIKYKGQGNVRDYITEMFHVASRLKALKIELSE</sequence>
<name>A0ABR0NY50_GOSAR</name>
<protein>
    <recommendedName>
        <fullName evidence="3">Retrotransposon gag domain-containing protein</fullName>
    </recommendedName>
</protein>